<dbReference type="InterPro" id="IPR011250">
    <property type="entry name" value="OMP/PagP_B-barrel"/>
</dbReference>
<feature type="signal peptide" evidence="2">
    <location>
        <begin position="1"/>
        <end position="18"/>
    </location>
</feature>
<keyword evidence="1 2" id="KW-0732">Signal</keyword>
<dbReference type="InterPro" id="IPR027385">
    <property type="entry name" value="Beta-barrel_OMP"/>
</dbReference>
<evidence type="ECO:0000313" key="5">
    <source>
        <dbReference type="Proteomes" id="UP001317001"/>
    </source>
</evidence>
<keyword evidence="5" id="KW-1185">Reference proteome</keyword>
<evidence type="ECO:0000313" key="4">
    <source>
        <dbReference type="EMBL" id="UUV21289.1"/>
    </source>
</evidence>
<name>A0ABY5NS30_9FLAO</name>
<organism evidence="4 5">
    <name type="scientific">Paenimyroides aestuarii</name>
    <dbReference type="NCBI Taxonomy" id="2968490"/>
    <lineage>
        <taxon>Bacteria</taxon>
        <taxon>Pseudomonadati</taxon>
        <taxon>Bacteroidota</taxon>
        <taxon>Flavobacteriia</taxon>
        <taxon>Flavobacteriales</taxon>
        <taxon>Flavobacteriaceae</taxon>
        <taxon>Paenimyroides</taxon>
    </lineage>
</organism>
<dbReference type="EMBL" id="CP102382">
    <property type="protein sequence ID" value="UUV21289.1"/>
    <property type="molecule type" value="Genomic_DNA"/>
</dbReference>
<feature type="domain" description="Outer membrane protein beta-barrel" evidence="3">
    <location>
        <begin position="6"/>
        <end position="187"/>
    </location>
</feature>
<gene>
    <name evidence="4" type="ORF">NPX36_13315</name>
</gene>
<proteinExistence type="predicted"/>
<accession>A0ABY5NS30</accession>
<protein>
    <submittedName>
        <fullName evidence="4">Porin family protein</fullName>
    </submittedName>
</protein>
<reference evidence="4 5" key="1">
    <citation type="submission" date="2022-08" db="EMBL/GenBank/DDBJ databases">
        <title>Myroides zhujiangensis sp. nov., a novel bacterium isolated from sediment in the Pearl River Estuary.</title>
        <authorList>
            <person name="Cui L."/>
        </authorList>
    </citation>
    <scope>NUCLEOTIDE SEQUENCE [LARGE SCALE GENOMIC DNA]</scope>
    <source>
        <strain evidence="4 5">SCSIO 72103</strain>
    </source>
</reference>
<dbReference type="Proteomes" id="UP001317001">
    <property type="component" value="Chromosome"/>
</dbReference>
<dbReference type="SUPFAM" id="SSF56925">
    <property type="entry name" value="OMPA-like"/>
    <property type="match status" value="1"/>
</dbReference>
<evidence type="ECO:0000256" key="2">
    <source>
        <dbReference type="SAM" id="SignalP"/>
    </source>
</evidence>
<dbReference type="Pfam" id="PF13505">
    <property type="entry name" value="OMP_b-brl"/>
    <property type="match status" value="1"/>
</dbReference>
<sequence length="198" mass="21227">MKKIMLMLAIAVTGMANAQEGTILVGGNVGISSDKMGDNKYSTFEFSPTVGYQFNENMTVGLQASIANSKDETSTMVGTTTSVSEYTENMFKIGAFYRYTQPLSDLFAVFADVSAGYQTAKAENTVTGMPATSLKSNGFYAGITPALFINMKNSFGLNFSIGGLQYNSMTTDTTPSVKSSSFDFNFGKTVNIGISKNF</sequence>
<feature type="chain" id="PRO_5045622127" evidence="2">
    <location>
        <begin position="19"/>
        <end position="198"/>
    </location>
</feature>
<dbReference type="Gene3D" id="2.40.128.100">
    <property type="entry name" value="OPCA outer membrane adhesin/invasin"/>
    <property type="match status" value="1"/>
</dbReference>
<evidence type="ECO:0000256" key="1">
    <source>
        <dbReference type="ARBA" id="ARBA00022729"/>
    </source>
</evidence>
<evidence type="ECO:0000259" key="3">
    <source>
        <dbReference type="Pfam" id="PF13505"/>
    </source>
</evidence>
<dbReference type="RefSeq" id="WP_257499216.1">
    <property type="nucleotide sequence ID" value="NZ_CP102382.1"/>
</dbReference>